<organism evidence="1 2">
    <name type="scientific">candidate division TA06 bacterium</name>
    <dbReference type="NCBI Taxonomy" id="2250710"/>
    <lineage>
        <taxon>Bacteria</taxon>
        <taxon>Bacteria division TA06</taxon>
    </lineage>
</organism>
<evidence type="ECO:0008006" key="3">
    <source>
        <dbReference type="Google" id="ProtNLM"/>
    </source>
</evidence>
<dbReference type="Proteomes" id="UP000315534">
    <property type="component" value="Unassembled WGS sequence"/>
</dbReference>
<evidence type="ECO:0000313" key="1">
    <source>
        <dbReference type="EMBL" id="TET78157.1"/>
    </source>
</evidence>
<gene>
    <name evidence="1" type="ORF">E3J38_08945</name>
</gene>
<proteinExistence type="predicted"/>
<dbReference type="EMBL" id="SOIP01000511">
    <property type="protein sequence ID" value="TET78157.1"/>
    <property type="molecule type" value="Genomic_DNA"/>
</dbReference>
<name>A0A523XFV2_UNCT6</name>
<protein>
    <recommendedName>
        <fullName evidence="3">TIGR04076 family protein</fullName>
    </recommendedName>
</protein>
<sequence length="143" mass="16279">MKVDESVWDFFQKHVGYTDDEMKEFRENPRNEDVLSKGPALMNKTIVVEVLKSHGCNSQHKEGDKFYFDGAGNLITKLCPKKVCIYALSSVATAIFASNELFYAGVDPNEMRFNRLGCFDVGVRCGGWGNIVMEIRVEDRKRE</sequence>
<reference evidence="1 2" key="1">
    <citation type="submission" date="2019-03" db="EMBL/GenBank/DDBJ databases">
        <title>Metabolic potential of uncultured bacteria and archaea associated with petroleum seepage in deep-sea sediments.</title>
        <authorList>
            <person name="Dong X."/>
            <person name="Hubert C."/>
        </authorList>
    </citation>
    <scope>NUCLEOTIDE SEQUENCE [LARGE SCALE GENOMIC DNA]</scope>
    <source>
        <strain evidence="1">E29_bin36</strain>
    </source>
</reference>
<evidence type="ECO:0000313" key="2">
    <source>
        <dbReference type="Proteomes" id="UP000315534"/>
    </source>
</evidence>
<comment type="caution">
    <text evidence="1">The sequence shown here is derived from an EMBL/GenBank/DDBJ whole genome shotgun (WGS) entry which is preliminary data.</text>
</comment>
<accession>A0A523XFV2</accession>
<dbReference type="AlphaFoldDB" id="A0A523XFV2"/>